<dbReference type="SUPFAM" id="SSF52833">
    <property type="entry name" value="Thioredoxin-like"/>
    <property type="match status" value="1"/>
</dbReference>
<dbReference type="SFLD" id="SFLDG01150">
    <property type="entry name" value="Main.1:_Beta-like"/>
    <property type="match status" value="1"/>
</dbReference>
<dbReference type="InterPro" id="IPR010987">
    <property type="entry name" value="Glutathione-S-Trfase_C-like"/>
</dbReference>
<dbReference type="AlphaFoldDB" id="A0A1A8XXS9"/>
<dbReference type="SFLD" id="SFLDG00358">
    <property type="entry name" value="Main_(cytGST)"/>
    <property type="match status" value="1"/>
</dbReference>
<feature type="domain" description="GST N-terminal" evidence="4">
    <location>
        <begin position="1"/>
        <end position="80"/>
    </location>
</feature>
<dbReference type="Pfam" id="PF00043">
    <property type="entry name" value="GST_C"/>
    <property type="match status" value="1"/>
</dbReference>
<dbReference type="STRING" id="1860102.ACCAA_770010"/>
<dbReference type="SUPFAM" id="SSF47616">
    <property type="entry name" value="GST C-terminal domain-like"/>
    <property type="match status" value="1"/>
</dbReference>
<proteinExistence type="inferred from homology"/>
<evidence type="ECO:0000313" key="6">
    <source>
        <dbReference type="EMBL" id="SBT09779.1"/>
    </source>
</evidence>
<dbReference type="PROSITE" id="PS50404">
    <property type="entry name" value="GST_NTER"/>
    <property type="match status" value="1"/>
</dbReference>
<sequence>MKAYVFPLSPNARKVMAVAAHLDLPLDYQVVDLTKGESRTPEFLKLNPNGKMPVLVDGDFVLWESNAIMQYLASQKPNGLWPDDAQVRADICRWQCWQLSEWMPACGPLLWENLLKAMLQQGSPDGKVVQNAEANFLRTASILDQHLAQRDYLVGDDVTLADLAMAAPLEYAAAAKMPWASHEHLQRWYARIDALPAWQKTKPRMG</sequence>
<protein>
    <submittedName>
        <fullName evidence="6">Glutathione S-transferase</fullName>
    </submittedName>
</protein>
<dbReference type="SFLD" id="SFLDS00019">
    <property type="entry name" value="Glutathione_Transferase_(cytos"/>
    <property type="match status" value="1"/>
</dbReference>
<organism evidence="6 7">
    <name type="scientific">Candidatus Accumulibacter aalborgensis</name>
    <dbReference type="NCBI Taxonomy" id="1860102"/>
    <lineage>
        <taxon>Bacteria</taxon>
        <taxon>Pseudomonadati</taxon>
        <taxon>Pseudomonadota</taxon>
        <taxon>Betaproteobacteria</taxon>
        <taxon>Candidatus Accumulibacter</taxon>
    </lineage>
</organism>
<dbReference type="Proteomes" id="UP000199169">
    <property type="component" value="Unassembled WGS sequence"/>
</dbReference>
<evidence type="ECO:0000256" key="2">
    <source>
        <dbReference type="ARBA" id="ARBA00022679"/>
    </source>
</evidence>
<dbReference type="PANTHER" id="PTHR44051">
    <property type="entry name" value="GLUTATHIONE S-TRANSFERASE-RELATED"/>
    <property type="match status" value="1"/>
</dbReference>
<dbReference type="Pfam" id="PF02798">
    <property type="entry name" value="GST_N"/>
    <property type="match status" value="1"/>
</dbReference>
<accession>A0A1A8XXS9</accession>
<evidence type="ECO:0000259" key="5">
    <source>
        <dbReference type="PROSITE" id="PS50405"/>
    </source>
</evidence>
<dbReference type="CDD" id="cd03056">
    <property type="entry name" value="GST_N_4"/>
    <property type="match status" value="1"/>
</dbReference>
<evidence type="ECO:0000313" key="7">
    <source>
        <dbReference type="Proteomes" id="UP000199169"/>
    </source>
</evidence>
<evidence type="ECO:0000256" key="1">
    <source>
        <dbReference type="ARBA" id="ARBA00007409"/>
    </source>
</evidence>
<dbReference type="Gene3D" id="1.20.1050.10">
    <property type="match status" value="1"/>
</dbReference>
<keyword evidence="2 6" id="KW-0808">Transferase</keyword>
<dbReference type="InterPro" id="IPR004046">
    <property type="entry name" value="GST_C"/>
</dbReference>
<name>A0A1A8XXS9_9PROT</name>
<dbReference type="InterPro" id="IPR036282">
    <property type="entry name" value="Glutathione-S-Trfase_C_sf"/>
</dbReference>
<dbReference type="InterPro" id="IPR040079">
    <property type="entry name" value="Glutathione_S-Trfase"/>
</dbReference>
<gene>
    <name evidence="6" type="ORF">ACCAA_770010</name>
</gene>
<comment type="similarity">
    <text evidence="1 3">Belongs to the GST superfamily.</text>
</comment>
<evidence type="ECO:0000256" key="3">
    <source>
        <dbReference type="RuleBase" id="RU003494"/>
    </source>
</evidence>
<dbReference type="InterPro" id="IPR036249">
    <property type="entry name" value="Thioredoxin-like_sf"/>
</dbReference>
<keyword evidence="7" id="KW-1185">Reference proteome</keyword>
<dbReference type="RefSeq" id="WP_186409012.1">
    <property type="nucleotide sequence ID" value="NZ_FLQX01000157.1"/>
</dbReference>
<dbReference type="Gene3D" id="3.40.30.10">
    <property type="entry name" value="Glutaredoxin"/>
    <property type="match status" value="1"/>
</dbReference>
<dbReference type="PANTHER" id="PTHR44051:SF2">
    <property type="entry name" value="HYPOTHETICAL GLUTATHIONE S-TRANSFERASE LIKE PROTEIN"/>
    <property type="match status" value="1"/>
</dbReference>
<feature type="domain" description="GST C-terminal" evidence="5">
    <location>
        <begin position="84"/>
        <end position="206"/>
    </location>
</feature>
<dbReference type="EMBL" id="FLQX01000157">
    <property type="protein sequence ID" value="SBT09779.1"/>
    <property type="molecule type" value="Genomic_DNA"/>
</dbReference>
<dbReference type="FunFam" id="3.40.30.10:FF:000039">
    <property type="entry name" value="Glutathione S-transferase domain"/>
    <property type="match status" value="1"/>
</dbReference>
<dbReference type="GO" id="GO:0016740">
    <property type="term" value="F:transferase activity"/>
    <property type="evidence" value="ECO:0007669"/>
    <property type="project" value="UniProtKB-KW"/>
</dbReference>
<evidence type="ECO:0000259" key="4">
    <source>
        <dbReference type="PROSITE" id="PS50404"/>
    </source>
</evidence>
<dbReference type="InterPro" id="IPR004045">
    <property type="entry name" value="Glutathione_S-Trfase_N"/>
</dbReference>
<reference evidence="6 7" key="1">
    <citation type="submission" date="2016-06" db="EMBL/GenBank/DDBJ databases">
        <authorList>
            <person name="Kjaerup R.B."/>
            <person name="Dalgaard T.S."/>
            <person name="Juul-Madsen H.R."/>
        </authorList>
    </citation>
    <scope>NUCLEOTIDE SEQUENCE [LARGE SCALE GENOMIC DNA]</scope>
    <source>
        <strain evidence="6">3</strain>
    </source>
</reference>
<dbReference type="PROSITE" id="PS50405">
    <property type="entry name" value="GST_CTER"/>
    <property type="match status" value="1"/>
</dbReference>